<protein>
    <submittedName>
        <fullName evidence="1">Uncharacterized protein</fullName>
    </submittedName>
</protein>
<keyword evidence="2" id="KW-1185">Reference proteome</keyword>
<sequence>MGRDHSFEDGLRSLEAINLLFDNTTFDMIFGRPNQRLLSWENELKLALPFAKNHMSIYQLMIEPGTPLYKLQKKGLLPLPNQETKEDMYYTTIEIMAKHGFDHYEVSSFGRNEVVGSHNFSYWRGVDYIGKNMLDVSELQELGLVPMDGLFFPQQAIVNVVLTV</sequence>
<evidence type="ECO:0000313" key="1">
    <source>
        <dbReference type="EMBL" id="KAJ9069881.1"/>
    </source>
</evidence>
<organism evidence="1 2">
    <name type="scientific">Entomophthora muscae</name>
    <dbReference type="NCBI Taxonomy" id="34485"/>
    <lineage>
        <taxon>Eukaryota</taxon>
        <taxon>Fungi</taxon>
        <taxon>Fungi incertae sedis</taxon>
        <taxon>Zoopagomycota</taxon>
        <taxon>Entomophthoromycotina</taxon>
        <taxon>Entomophthoromycetes</taxon>
        <taxon>Entomophthorales</taxon>
        <taxon>Entomophthoraceae</taxon>
        <taxon>Entomophthora</taxon>
    </lineage>
</organism>
<accession>A0ACC2T5X2</accession>
<evidence type="ECO:0000313" key="2">
    <source>
        <dbReference type="Proteomes" id="UP001165960"/>
    </source>
</evidence>
<reference evidence="1" key="1">
    <citation type="submission" date="2022-04" db="EMBL/GenBank/DDBJ databases">
        <title>Genome of the entomopathogenic fungus Entomophthora muscae.</title>
        <authorList>
            <person name="Elya C."/>
            <person name="Lovett B.R."/>
            <person name="Lee E."/>
            <person name="Macias A.M."/>
            <person name="Hajek A.E."/>
            <person name="De Bivort B.L."/>
            <person name="Kasson M.T."/>
            <person name="De Fine Licht H.H."/>
            <person name="Stajich J.E."/>
        </authorList>
    </citation>
    <scope>NUCLEOTIDE SEQUENCE</scope>
    <source>
        <strain evidence="1">Berkeley</strain>
    </source>
</reference>
<proteinExistence type="predicted"/>
<comment type="caution">
    <text evidence="1">The sequence shown here is derived from an EMBL/GenBank/DDBJ whole genome shotgun (WGS) entry which is preliminary data.</text>
</comment>
<gene>
    <name evidence="1" type="ORF">DSO57_1014202</name>
</gene>
<dbReference type="EMBL" id="QTSX02003604">
    <property type="protein sequence ID" value="KAJ9069881.1"/>
    <property type="molecule type" value="Genomic_DNA"/>
</dbReference>
<name>A0ACC2T5X2_9FUNG</name>
<dbReference type="Proteomes" id="UP001165960">
    <property type="component" value="Unassembled WGS sequence"/>
</dbReference>